<evidence type="ECO:0000256" key="12">
    <source>
        <dbReference type="PIRSR" id="PIRSR037471-1"/>
    </source>
</evidence>
<dbReference type="FunFam" id="1.20.120.1770:FF:000007">
    <property type="entry name" value="Cytochrome b561 and DOMON domain-containing protein"/>
    <property type="match status" value="1"/>
</dbReference>
<keyword evidence="5 12" id="KW-0479">Metal-binding</keyword>
<feature type="transmembrane region" description="Helical" evidence="13">
    <location>
        <begin position="214"/>
        <end position="232"/>
    </location>
</feature>
<proteinExistence type="predicted"/>
<feature type="chain" id="PRO_5042969130" description="Cytochrome b561 and DOMON domain-containing protein" evidence="14">
    <location>
        <begin position="25"/>
        <end position="402"/>
    </location>
</feature>
<feature type="binding site" description="axial binding residue" evidence="12">
    <location>
        <position position="249"/>
    </location>
    <ligand>
        <name>heme b</name>
        <dbReference type="ChEBI" id="CHEBI:60344"/>
        <label>1</label>
    </ligand>
    <ligandPart>
        <name>Fe</name>
        <dbReference type="ChEBI" id="CHEBI:18248"/>
    </ligandPart>
</feature>
<feature type="signal peptide" evidence="14">
    <location>
        <begin position="1"/>
        <end position="24"/>
    </location>
</feature>
<feature type="transmembrane region" description="Helical" evidence="13">
    <location>
        <begin position="244"/>
        <end position="264"/>
    </location>
</feature>
<dbReference type="InterPro" id="IPR045265">
    <property type="entry name" value="AIR12_DOMON"/>
</dbReference>
<feature type="domain" description="Cytochrome b561" evidence="16">
    <location>
        <begin position="177"/>
        <end position="378"/>
    </location>
</feature>
<feature type="binding site" description="axial binding residue" evidence="12">
    <location>
        <position position="213"/>
    </location>
    <ligand>
        <name>heme b</name>
        <dbReference type="ChEBI" id="CHEBI:60344"/>
        <label>1</label>
    </ligand>
    <ligandPart>
        <name>Fe</name>
        <dbReference type="ChEBI" id="CHEBI:18248"/>
    </ligandPart>
</feature>
<evidence type="ECO:0000256" key="8">
    <source>
        <dbReference type="ARBA" id="ARBA00022989"/>
    </source>
</evidence>
<feature type="transmembrane region" description="Helical" evidence="13">
    <location>
        <begin position="316"/>
        <end position="334"/>
    </location>
</feature>
<keyword evidence="4 13" id="KW-0812">Transmembrane</keyword>
<dbReference type="PROSITE" id="PS50836">
    <property type="entry name" value="DOMON"/>
    <property type="match status" value="1"/>
</dbReference>
<dbReference type="InterPro" id="IPR006593">
    <property type="entry name" value="Cyt_b561/ferric_Rdtase_TM"/>
</dbReference>
<dbReference type="Pfam" id="PF03188">
    <property type="entry name" value="Cytochrom_B561"/>
    <property type="match status" value="1"/>
</dbReference>
<feature type="domain" description="DOMON" evidence="15">
    <location>
        <begin position="49"/>
        <end position="167"/>
    </location>
</feature>
<dbReference type="CDD" id="cd09629">
    <property type="entry name" value="DOMON_CIL1_like"/>
    <property type="match status" value="1"/>
</dbReference>
<evidence type="ECO:0000256" key="14">
    <source>
        <dbReference type="SAM" id="SignalP"/>
    </source>
</evidence>
<dbReference type="GO" id="GO:0016020">
    <property type="term" value="C:membrane"/>
    <property type="evidence" value="ECO:0007669"/>
    <property type="project" value="UniProtKB-SubCell"/>
</dbReference>
<dbReference type="Gene3D" id="1.20.120.1770">
    <property type="match status" value="1"/>
</dbReference>
<gene>
    <name evidence="17" type="ORF">RJT34_29656</name>
</gene>
<dbReference type="GO" id="GO:0046872">
    <property type="term" value="F:metal ion binding"/>
    <property type="evidence" value="ECO:0007669"/>
    <property type="project" value="UniProtKB-KW"/>
</dbReference>
<accession>A0AAN9ET91</accession>
<keyword evidence="9 11" id="KW-0472">Membrane</keyword>
<comment type="subcellular location">
    <subcellularLocation>
        <location evidence="1">Membrane</location>
        <topology evidence="1">Multi-pass membrane protein</topology>
    </subcellularLocation>
</comment>
<keyword evidence="8 13" id="KW-1133">Transmembrane helix</keyword>
<evidence type="ECO:0000256" key="10">
    <source>
        <dbReference type="ARBA" id="ARBA00053871"/>
    </source>
</evidence>
<dbReference type="InterPro" id="IPR017214">
    <property type="entry name" value="UCP037471"/>
</dbReference>
<dbReference type="AlphaFoldDB" id="A0AAN9ET91"/>
<evidence type="ECO:0000256" key="3">
    <source>
        <dbReference type="ARBA" id="ARBA00022617"/>
    </source>
</evidence>
<protein>
    <recommendedName>
        <fullName evidence="11">Cytochrome b561 and DOMON domain-containing protein</fullName>
    </recommendedName>
</protein>
<dbReference type="SMART" id="SM00665">
    <property type="entry name" value="B561"/>
    <property type="match status" value="1"/>
</dbReference>
<dbReference type="PIRSF" id="PIRSF037471">
    <property type="entry name" value="UCP037471"/>
    <property type="match status" value="1"/>
</dbReference>
<comment type="caution">
    <text evidence="17">The sequence shown here is derived from an EMBL/GenBank/DDBJ whole genome shotgun (WGS) entry which is preliminary data.</text>
</comment>
<organism evidence="17 18">
    <name type="scientific">Clitoria ternatea</name>
    <name type="common">Butterfly pea</name>
    <dbReference type="NCBI Taxonomy" id="43366"/>
    <lineage>
        <taxon>Eukaryota</taxon>
        <taxon>Viridiplantae</taxon>
        <taxon>Streptophyta</taxon>
        <taxon>Embryophyta</taxon>
        <taxon>Tracheophyta</taxon>
        <taxon>Spermatophyta</taxon>
        <taxon>Magnoliopsida</taxon>
        <taxon>eudicotyledons</taxon>
        <taxon>Gunneridae</taxon>
        <taxon>Pentapetalae</taxon>
        <taxon>rosids</taxon>
        <taxon>fabids</taxon>
        <taxon>Fabales</taxon>
        <taxon>Fabaceae</taxon>
        <taxon>Papilionoideae</taxon>
        <taxon>50 kb inversion clade</taxon>
        <taxon>NPAAA clade</taxon>
        <taxon>indigoferoid/millettioid clade</taxon>
        <taxon>Phaseoleae</taxon>
        <taxon>Clitoria</taxon>
    </lineage>
</organism>
<keyword evidence="18" id="KW-1185">Reference proteome</keyword>
<evidence type="ECO:0000256" key="7">
    <source>
        <dbReference type="ARBA" id="ARBA00022982"/>
    </source>
</evidence>
<evidence type="ECO:0000259" key="16">
    <source>
        <dbReference type="PROSITE" id="PS50939"/>
    </source>
</evidence>
<keyword evidence="2 11" id="KW-0813">Transport</keyword>
<evidence type="ECO:0000313" key="18">
    <source>
        <dbReference type="Proteomes" id="UP001359559"/>
    </source>
</evidence>
<dbReference type="PANTHER" id="PTHR23130">
    <property type="entry name" value="CYTOCHROME B561 AND DOMON DOMAIN-CONTAINING PROTEIN"/>
    <property type="match status" value="1"/>
</dbReference>
<evidence type="ECO:0000256" key="2">
    <source>
        <dbReference type="ARBA" id="ARBA00022448"/>
    </source>
</evidence>
<evidence type="ECO:0000256" key="11">
    <source>
        <dbReference type="PIRNR" id="PIRNR037471"/>
    </source>
</evidence>
<evidence type="ECO:0000256" key="1">
    <source>
        <dbReference type="ARBA" id="ARBA00004141"/>
    </source>
</evidence>
<dbReference type="PANTHER" id="PTHR23130:SF173">
    <property type="entry name" value="CYTOCHROME B561 AND DOMON DOMAIN-CONTAINING PROTEIN"/>
    <property type="match status" value="1"/>
</dbReference>
<keyword evidence="12" id="KW-0408">Iron</keyword>
<dbReference type="InterPro" id="IPR005018">
    <property type="entry name" value="DOMON_domain"/>
</dbReference>
<name>A0AAN9ET91_CLITE</name>
<dbReference type="PROSITE" id="PS50939">
    <property type="entry name" value="CYTOCHROME_B561"/>
    <property type="match status" value="1"/>
</dbReference>
<evidence type="ECO:0000259" key="15">
    <source>
        <dbReference type="PROSITE" id="PS50836"/>
    </source>
</evidence>
<evidence type="ECO:0000256" key="5">
    <source>
        <dbReference type="ARBA" id="ARBA00022723"/>
    </source>
</evidence>
<feature type="transmembrane region" description="Helical" evidence="13">
    <location>
        <begin position="354"/>
        <end position="378"/>
    </location>
</feature>
<keyword evidence="6 14" id="KW-0732">Signal</keyword>
<dbReference type="Proteomes" id="UP001359559">
    <property type="component" value="Unassembled WGS sequence"/>
</dbReference>
<dbReference type="CDD" id="cd08760">
    <property type="entry name" value="Cyt_b561_FRRS1_like"/>
    <property type="match status" value="1"/>
</dbReference>
<keyword evidence="7 11" id="KW-0249">Electron transport</keyword>
<keyword evidence="3" id="KW-0349">Heme</keyword>
<dbReference type="EMBL" id="JAYKXN010000008">
    <property type="protein sequence ID" value="KAK7262096.1"/>
    <property type="molecule type" value="Genomic_DNA"/>
</dbReference>
<evidence type="ECO:0000313" key="17">
    <source>
        <dbReference type="EMBL" id="KAK7262096.1"/>
    </source>
</evidence>
<comment type="function">
    <text evidence="10">May act as a catecholamine-responsive trans-membrane electron transporter.</text>
</comment>
<feature type="binding site" description="axial binding residue" evidence="12">
    <location>
        <position position="318"/>
    </location>
    <ligand>
        <name>heme b</name>
        <dbReference type="ChEBI" id="CHEBI:60344"/>
        <label>1</label>
    </ligand>
    <ligandPart>
        <name>Fe</name>
        <dbReference type="ChEBI" id="CHEBI:18248"/>
    </ligandPart>
</feature>
<evidence type="ECO:0000256" key="6">
    <source>
        <dbReference type="ARBA" id="ARBA00022729"/>
    </source>
</evidence>
<sequence length="402" mass="44192">MAGMLRVVALGLCVLSCVFVTSSAQTQTCKSQTFSNNKVYANCRDLPQLTSYLHWNYDRASGNFDIAFRHGDITSTNKWVAWGINPKNDLGRAMIGAQALVAIIPSTGTPTAHTTSIADTNTQLQEGTIRYPVSGLSAAYENKEVTIFATLTLPNDTTSLVHVWQDGTLSGSTPQEHSHIDGHQDSKQLLDLVSGSTQASSSGNSRQRRRNTHGVVNAVSWGVLMPTGAVIARYLKVFKSADPAWFYLHVTCQASAYIVGISGFGLGLKLGNDSEDVEYDTHRALGIVMVCFGTLQVFALFLRLNKDHKHRFYWNVYHHLIGYATIIISIVNIFKGFDTLENYVGNRYNKWKHAYIGIIGALAGIALLLEAYTWTIVLKRKKAEPKMSHANHGANGFNGYGL</sequence>
<reference evidence="17 18" key="1">
    <citation type="submission" date="2024-01" db="EMBL/GenBank/DDBJ databases">
        <title>The genomes of 5 underutilized Papilionoideae crops provide insights into root nodulation and disease resistance.</title>
        <authorList>
            <person name="Yuan L."/>
        </authorList>
    </citation>
    <scope>NUCLEOTIDE SEQUENCE [LARGE SCALE GENOMIC DNA]</scope>
    <source>
        <strain evidence="17">LY-2023</strain>
        <tissue evidence="17">Leaf</tissue>
    </source>
</reference>
<comment type="cofactor">
    <cofactor evidence="11">
        <name>heme b</name>
        <dbReference type="ChEBI" id="CHEBI:60344"/>
    </cofactor>
    <text evidence="11">Binds 2 heme b groups non-covalently.</text>
</comment>
<dbReference type="Pfam" id="PF04526">
    <property type="entry name" value="DUF568"/>
    <property type="match status" value="1"/>
</dbReference>
<feature type="binding site" description="axial binding residue" evidence="12">
    <location>
        <position position="282"/>
    </location>
    <ligand>
        <name>heme b</name>
        <dbReference type="ChEBI" id="CHEBI:60344"/>
        <label>1</label>
    </ligand>
    <ligandPart>
        <name>Fe</name>
        <dbReference type="ChEBI" id="CHEBI:18248"/>
    </ligandPart>
</feature>
<evidence type="ECO:0000256" key="9">
    <source>
        <dbReference type="ARBA" id="ARBA00023136"/>
    </source>
</evidence>
<evidence type="ECO:0000256" key="13">
    <source>
        <dbReference type="SAM" id="Phobius"/>
    </source>
</evidence>
<evidence type="ECO:0000256" key="4">
    <source>
        <dbReference type="ARBA" id="ARBA00022692"/>
    </source>
</evidence>
<feature type="transmembrane region" description="Helical" evidence="13">
    <location>
        <begin position="284"/>
        <end position="304"/>
    </location>
</feature>